<gene>
    <name evidence="2" type="ORF">DFP96_101606</name>
</gene>
<dbReference type="RefSeq" id="WP_133619821.1">
    <property type="nucleotide sequence ID" value="NZ_JAASUO010000016.1"/>
</dbReference>
<dbReference type="AlphaFoldDB" id="A0A4R6ZSD9"/>
<evidence type="ECO:0000256" key="1">
    <source>
        <dbReference type="ARBA" id="ARBA00023159"/>
    </source>
</evidence>
<keyword evidence="1" id="KW-0010">Activator</keyword>
<dbReference type="SUPFAM" id="SSF51206">
    <property type="entry name" value="cAMP-binding domain-like"/>
    <property type="match status" value="1"/>
</dbReference>
<dbReference type="EMBL" id="SNZK01000001">
    <property type="protein sequence ID" value="TDR55663.1"/>
    <property type="molecule type" value="Genomic_DNA"/>
</dbReference>
<reference evidence="2 3" key="1">
    <citation type="submission" date="2019-03" db="EMBL/GenBank/DDBJ databases">
        <title>Genomic Encyclopedia of Type Strains, Phase III (KMG-III): the genomes of soil and plant-associated and newly described type strains.</title>
        <authorList>
            <person name="Whitman W."/>
        </authorList>
    </citation>
    <scope>NUCLEOTIDE SEQUENCE [LARGE SCALE GENOMIC DNA]</scope>
    <source>
        <strain evidence="2 3">CECT 7972</strain>
    </source>
</reference>
<proteinExistence type="predicted"/>
<accession>A0A4R6ZSD9</accession>
<dbReference type="InterPro" id="IPR018490">
    <property type="entry name" value="cNMP-bd_dom_sf"/>
</dbReference>
<evidence type="ECO:0000313" key="3">
    <source>
        <dbReference type="Proteomes" id="UP000295558"/>
    </source>
</evidence>
<organism evidence="2 3">
    <name type="scientific">Listeria rocourtiae</name>
    <dbReference type="NCBI Taxonomy" id="647910"/>
    <lineage>
        <taxon>Bacteria</taxon>
        <taxon>Bacillati</taxon>
        <taxon>Bacillota</taxon>
        <taxon>Bacilli</taxon>
        <taxon>Bacillales</taxon>
        <taxon>Listeriaceae</taxon>
        <taxon>Listeria</taxon>
    </lineage>
</organism>
<sequence>MNTDTLTQNETLDTKIQAGKFLTTLLDSGIANERIVLKKNDKIELTASNDTPYIFVIVSGVTSIFSNTNVAIDFAGEGDLLDYNIYSSQLFGKALTDEVIVWRFSQIDVFNQIAQNTELQLQHYHMLQIIQRRLEKKQMQATLDTKNMIAAFIHTLAIRYNTQTDDQGMIELPRYFSRKMIANYVGVGLTTLTTHLQKLMEEERVIFNSRVLLIDAENRI</sequence>
<comment type="caution">
    <text evidence="2">The sequence shown here is derived from an EMBL/GenBank/DDBJ whole genome shotgun (WGS) entry which is preliminary data.</text>
</comment>
<dbReference type="Gene3D" id="2.60.120.10">
    <property type="entry name" value="Jelly Rolls"/>
    <property type="match status" value="1"/>
</dbReference>
<dbReference type="InterPro" id="IPR036390">
    <property type="entry name" value="WH_DNA-bd_sf"/>
</dbReference>
<dbReference type="InterPro" id="IPR014710">
    <property type="entry name" value="RmlC-like_jellyroll"/>
</dbReference>
<dbReference type="STRING" id="1265846.PROCOU_14668"/>
<name>A0A4R6ZSD9_9LIST</name>
<dbReference type="Proteomes" id="UP000295558">
    <property type="component" value="Unassembled WGS sequence"/>
</dbReference>
<dbReference type="OrthoDB" id="2360508at2"/>
<evidence type="ECO:0000313" key="2">
    <source>
        <dbReference type="EMBL" id="TDR55663.1"/>
    </source>
</evidence>
<dbReference type="SUPFAM" id="SSF46785">
    <property type="entry name" value="Winged helix' DNA-binding domain"/>
    <property type="match status" value="1"/>
</dbReference>
<protein>
    <submittedName>
        <fullName evidence="2">CRP-like cAMP-binding protein</fullName>
    </submittedName>
</protein>
<keyword evidence="3" id="KW-1185">Reference proteome</keyword>